<protein>
    <submittedName>
        <fullName evidence="3">Resolvase</fullName>
    </submittedName>
</protein>
<dbReference type="InterPro" id="IPR006119">
    <property type="entry name" value="Resolv_N"/>
</dbReference>
<dbReference type="RefSeq" id="WP_025908271.1">
    <property type="nucleotide sequence ID" value="NZ_KQ758632.1"/>
</dbReference>
<dbReference type="SMART" id="SM00857">
    <property type="entry name" value="Resolvase"/>
    <property type="match status" value="1"/>
</dbReference>
<evidence type="ECO:0000256" key="1">
    <source>
        <dbReference type="ARBA" id="ARBA00009913"/>
    </source>
</evidence>
<keyword evidence="4" id="KW-1185">Reference proteome</keyword>
<dbReference type="SUPFAM" id="SSF53041">
    <property type="entry name" value="Resolvase-like"/>
    <property type="match status" value="1"/>
</dbReference>
<dbReference type="EMBL" id="LNQP01000012">
    <property type="protein sequence ID" value="KSU88958.1"/>
    <property type="molecule type" value="Genomic_DNA"/>
</dbReference>
<evidence type="ECO:0000259" key="2">
    <source>
        <dbReference type="PROSITE" id="PS51736"/>
    </source>
</evidence>
<dbReference type="Proteomes" id="UP000053681">
    <property type="component" value="Unassembled WGS sequence"/>
</dbReference>
<dbReference type="CDD" id="cd00338">
    <property type="entry name" value="Ser_Recombinase"/>
    <property type="match status" value="1"/>
</dbReference>
<evidence type="ECO:0000313" key="3">
    <source>
        <dbReference type="EMBL" id="KSU88958.1"/>
    </source>
</evidence>
<feature type="domain" description="Resolvase/invertase-type recombinase catalytic" evidence="2">
    <location>
        <begin position="2"/>
        <end position="147"/>
    </location>
</feature>
<dbReference type="PROSITE" id="PS51736">
    <property type="entry name" value="RECOMBINASES_3"/>
    <property type="match status" value="1"/>
</dbReference>
<evidence type="ECO:0000313" key="4">
    <source>
        <dbReference type="Proteomes" id="UP000053681"/>
    </source>
</evidence>
<comment type="caution">
    <text evidence="3">The sequence shown here is derived from an EMBL/GenBank/DDBJ whole genome shotgun (WGS) entry which is preliminary data.</text>
</comment>
<name>A0A0V8JPI1_9BACI</name>
<dbReference type="InterPro" id="IPR050639">
    <property type="entry name" value="SSR_resolvase"/>
</dbReference>
<dbReference type="PANTHER" id="PTHR30461:SF26">
    <property type="entry name" value="RESOLVASE HOMOLOG YNEB"/>
    <property type="match status" value="1"/>
</dbReference>
<sequence>MKAVIYCRVSTDKEAQETSLKRQEEELMQLATMHNFTVCEVISEKASGYEVDREGILEVLELLKAEDVSTLLIQDETRLGRGNARIALLHALNKEKVAIYTISHQGQLQLSEADSMLLNIISLVEEHQRKLHNAKIKRGMKRAVANGYHPEHNLKNQHVNSGRERKEVPIEEIVQLRNNGLTFAEIAVTLKGFGYKVSKATVHRRYQEYCDDQGELLAKKQEI</sequence>
<reference evidence="3 4" key="1">
    <citation type="submission" date="2015-11" db="EMBL/GenBank/DDBJ databases">
        <title>Bacillus caseinolyticus sp nov.</title>
        <authorList>
            <person name="Dastager S.G."/>
            <person name="Mawlankar R."/>
        </authorList>
    </citation>
    <scope>NUCLEOTIDE SEQUENCE [LARGE SCALE GENOMIC DNA]</scope>
    <source>
        <strain evidence="3 4">SGD-V-76</strain>
    </source>
</reference>
<organism evidence="3 4">
    <name type="scientific">Priestia veravalensis</name>
    <dbReference type="NCBI Taxonomy" id="1414648"/>
    <lineage>
        <taxon>Bacteria</taxon>
        <taxon>Bacillati</taxon>
        <taxon>Bacillota</taxon>
        <taxon>Bacilli</taxon>
        <taxon>Bacillales</taxon>
        <taxon>Bacillaceae</taxon>
        <taxon>Priestia</taxon>
    </lineage>
</organism>
<accession>A0A0V8JPI1</accession>
<dbReference type="InterPro" id="IPR036162">
    <property type="entry name" value="Resolvase-like_N_sf"/>
</dbReference>
<dbReference type="Gene3D" id="3.40.50.1390">
    <property type="entry name" value="Resolvase, N-terminal catalytic domain"/>
    <property type="match status" value="1"/>
</dbReference>
<dbReference type="GO" id="GO:0003677">
    <property type="term" value="F:DNA binding"/>
    <property type="evidence" value="ECO:0007669"/>
    <property type="project" value="InterPro"/>
</dbReference>
<dbReference type="Pfam" id="PF00239">
    <property type="entry name" value="Resolvase"/>
    <property type="match status" value="1"/>
</dbReference>
<dbReference type="AlphaFoldDB" id="A0A0V8JPI1"/>
<comment type="similarity">
    <text evidence="1">Belongs to the site-specific recombinase resolvase family.</text>
</comment>
<proteinExistence type="inferred from homology"/>
<gene>
    <name evidence="3" type="ORF">AS180_04670</name>
</gene>
<dbReference type="GO" id="GO:0000150">
    <property type="term" value="F:DNA strand exchange activity"/>
    <property type="evidence" value="ECO:0007669"/>
    <property type="project" value="InterPro"/>
</dbReference>
<dbReference type="PANTHER" id="PTHR30461">
    <property type="entry name" value="DNA-INVERTASE FROM LAMBDOID PROPHAGE"/>
    <property type="match status" value="1"/>
</dbReference>